<feature type="region of interest" description="Disordered" evidence="4">
    <location>
        <begin position="228"/>
        <end position="265"/>
    </location>
</feature>
<dbReference type="EMBL" id="JAOQJL010000030">
    <property type="protein sequence ID" value="MCU6766421.1"/>
    <property type="molecule type" value="Genomic_DNA"/>
</dbReference>
<name>A0ABT2TX99_9FIRM</name>
<evidence type="ECO:0008006" key="7">
    <source>
        <dbReference type="Google" id="ProtNLM"/>
    </source>
</evidence>
<dbReference type="PANTHER" id="PTHR32347:SF14">
    <property type="entry name" value="EFFLUX SYSTEM COMPONENT YKNX-RELATED"/>
    <property type="match status" value="1"/>
</dbReference>
<gene>
    <name evidence="5" type="ORF">OCV61_13535</name>
</gene>
<sequence>MSRIKKVIIVLVIVALVVTGAAKGLTYMRKNNETVVQVASVGDLASDYYSPTTNLEANVTSSVSQNITVDKDMIIQQVYVNKGDSVSKGDKLVSFDMTLVEMELNIARLKKEKQEQDLAKSERRLKALKNGGALTEEDAGGSADNIDDSTDDSGDSDMDSLSGDDMAMAGQDNSLTDVGGNYLALAINPILLEAFTDAVGSGNDSEESDVQEDGSSVAADDVYDANESGQFSDQAGQDSSDNQFTSGEDNIYPITPEPTPTPVLDEEVDFVDGTTNPEEPDLTDGDEKFYQTLDYDTEPFVGSGTKDDPYVFLCSNAKGKVELTGGFLNRMAGYNEDGTEVLHKKGYWYLLEFHQNDTIADYTDRTQSCIGYYLVNGHKLKKTVDPSASLELTVEEASHYEPEEPEEPDIPGDGGSSSVNISRSDAIKLYKNRIATLKLDIQESEIKISQLEKKMNRQIIYSKLDGTVTTVGDPVTGTPEDDSSVFMSVKNKDGYYVVGKVGELLLDSVKEGTILQCTNYTYYDDGEESTSQFEAEVMDVSEYPVSSDSSYYYGDGNPNVSEYQFTAVIPDKSVKVRDGDYLNIQLTEETKAKGIVLSKAFVRSDNGNSYVYKDDKGVLKKQYLSIGGNVDNGYSVLITGGITRDDKIAFPYGKDVAEGAKTKTVSASKMYGEDDYSDNGGDFE</sequence>
<feature type="compositionally biased region" description="Acidic residues" evidence="4">
    <location>
        <begin position="135"/>
        <end position="158"/>
    </location>
</feature>
<dbReference type="Proteomes" id="UP001652409">
    <property type="component" value="Unassembled WGS sequence"/>
</dbReference>
<evidence type="ECO:0000313" key="5">
    <source>
        <dbReference type="EMBL" id="MCU6766421.1"/>
    </source>
</evidence>
<protein>
    <recommendedName>
        <fullName evidence="7">Efflux RND transporter periplasmic adaptor subunit</fullName>
    </recommendedName>
</protein>
<keyword evidence="2 3" id="KW-0175">Coiled coil</keyword>
<proteinExistence type="predicted"/>
<dbReference type="InterPro" id="IPR050465">
    <property type="entry name" value="UPF0194_transport"/>
</dbReference>
<dbReference type="PANTHER" id="PTHR32347">
    <property type="entry name" value="EFFLUX SYSTEM COMPONENT YKNX-RELATED"/>
    <property type="match status" value="1"/>
</dbReference>
<evidence type="ECO:0000313" key="6">
    <source>
        <dbReference type="Proteomes" id="UP001652409"/>
    </source>
</evidence>
<keyword evidence="6" id="KW-1185">Reference proteome</keyword>
<evidence type="ECO:0000256" key="1">
    <source>
        <dbReference type="ARBA" id="ARBA00004196"/>
    </source>
</evidence>
<feature type="compositionally biased region" description="Low complexity" evidence="4">
    <location>
        <begin position="159"/>
        <end position="169"/>
    </location>
</feature>
<feature type="region of interest" description="Disordered" evidence="4">
    <location>
        <begin position="396"/>
        <end position="417"/>
    </location>
</feature>
<accession>A0ABT2TX99</accession>
<organism evidence="5 6">
    <name type="scientific">Blautia ammoniilytica</name>
    <dbReference type="NCBI Taxonomy" id="2981782"/>
    <lineage>
        <taxon>Bacteria</taxon>
        <taxon>Bacillati</taxon>
        <taxon>Bacillota</taxon>
        <taxon>Clostridia</taxon>
        <taxon>Lachnospirales</taxon>
        <taxon>Lachnospiraceae</taxon>
        <taxon>Blautia</taxon>
    </lineage>
</organism>
<reference evidence="5 6" key="1">
    <citation type="journal article" date="2021" name="ISME Commun">
        <title>Automated analysis of genomic sequences facilitates high-throughput and comprehensive description of bacteria.</title>
        <authorList>
            <person name="Hitch T.C.A."/>
        </authorList>
    </citation>
    <scope>NUCLEOTIDE SEQUENCE [LARGE SCALE GENOMIC DNA]</scope>
    <source>
        <strain evidence="5 6">Sanger_23</strain>
    </source>
</reference>
<feature type="compositionally biased region" description="Polar residues" evidence="4">
    <location>
        <begin position="228"/>
        <end position="248"/>
    </location>
</feature>
<comment type="caution">
    <text evidence="5">The sequence shown here is derived from an EMBL/GenBank/DDBJ whole genome shotgun (WGS) entry which is preliminary data.</text>
</comment>
<feature type="coiled-coil region" evidence="3">
    <location>
        <begin position="427"/>
        <end position="454"/>
    </location>
</feature>
<comment type="subcellular location">
    <subcellularLocation>
        <location evidence="1">Cell envelope</location>
    </subcellularLocation>
</comment>
<evidence type="ECO:0000256" key="3">
    <source>
        <dbReference type="SAM" id="Coils"/>
    </source>
</evidence>
<evidence type="ECO:0000256" key="2">
    <source>
        <dbReference type="ARBA" id="ARBA00023054"/>
    </source>
</evidence>
<dbReference type="RefSeq" id="WP_158422246.1">
    <property type="nucleotide sequence ID" value="NZ_JAOQJL010000030.1"/>
</dbReference>
<feature type="region of interest" description="Disordered" evidence="4">
    <location>
        <begin position="129"/>
        <end position="169"/>
    </location>
</feature>
<evidence type="ECO:0000256" key="4">
    <source>
        <dbReference type="SAM" id="MobiDB-lite"/>
    </source>
</evidence>